<evidence type="ECO:0000256" key="4">
    <source>
        <dbReference type="ARBA" id="ARBA00023163"/>
    </source>
</evidence>
<protein>
    <submittedName>
        <fullName evidence="8">Transcription factor bHLH84</fullName>
    </submittedName>
</protein>
<dbReference type="GO" id="GO:0046983">
    <property type="term" value="F:protein dimerization activity"/>
    <property type="evidence" value="ECO:0007669"/>
    <property type="project" value="InterPro"/>
</dbReference>
<dbReference type="AlphaFoldDB" id="A0A3S3NMX9"/>
<dbReference type="SUPFAM" id="SSF47459">
    <property type="entry name" value="HLH, helix-loop-helix DNA-binding domain"/>
    <property type="match status" value="1"/>
</dbReference>
<keyword evidence="5" id="KW-0539">Nucleus</keyword>
<sequence length="366" mass="40300">MDCVGASSEMNWSAFSGTVSADETEFLSQLLGSYPFTDDPDSYPSFELPATFWSGHEAINMVMCDNDSCYHCLDALESSLINCLPQGNNDSLCIPSSDYENHYIGDANIIPAIDSSTSAMDHCMVDERKTSSLLGIIPDNLYEETAYLNEEMNADDLGEPSVNPSEQVLLNQKMQRKRKPRVSEPDKVIEEKANRSQAAKKRTRVKGDVQRNANSTHSTKTQKVNLTTHEEESSAALNGKGSGGYYSEDDSIGSQEMNGGMSSSSKGSPPLNSNGTTRASRGSATDPQSLYARKRRERINQRLRILQNLVPNGTKVDISTMLEEAVQYVKFLQLQINLLSSDDLWMYAPIAYNGKDIGLDLMISAP</sequence>
<evidence type="ECO:0000256" key="5">
    <source>
        <dbReference type="ARBA" id="ARBA00023242"/>
    </source>
</evidence>
<dbReference type="PROSITE" id="PS50888">
    <property type="entry name" value="BHLH"/>
    <property type="match status" value="1"/>
</dbReference>
<evidence type="ECO:0000313" key="9">
    <source>
        <dbReference type="Proteomes" id="UP000283530"/>
    </source>
</evidence>
<dbReference type="Proteomes" id="UP000283530">
    <property type="component" value="Unassembled WGS sequence"/>
</dbReference>
<dbReference type="FunFam" id="4.10.280.10:FF:000022">
    <property type="entry name" value="Basic helix-loop-helix transcription factor"/>
    <property type="match status" value="1"/>
</dbReference>
<proteinExistence type="predicted"/>
<dbReference type="PANTHER" id="PTHR16223">
    <property type="entry name" value="TRANSCRIPTION FACTOR BHLH83-RELATED"/>
    <property type="match status" value="1"/>
</dbReference>
<dbReference type="Pfam" id="PF00010">
    <property type="entry name" value="HLH"/>
    <property type="match status" value="1"/>
</dbReference>
<evidence type="ECO:0000256" key="6">
    <source>
        <dbReference type="SAM" id="MobiDB-lite"/>
    </source>
</evidence>
<feature type="region of interest" description="Disordered" evidence="6">
    <location>
        <begin position="170"/>
        <end position="294"/>
    </location>
</feature>
<evidence type="ECO:0000259" key="7">
    <source>
        <dbReference type="PROSITE" id="PS50888"/>
    </source>
</evidence>
<organism evidence="8 9">
    <name type="scientific">Cinnamomum micranthum f. kanehirae</name>
    <dbReference type="NCBI Taxonomy" id="337451"/>
    <lineage>
        <taxon>Eukaryota</taxon>
        <taxon>Viridiplantae</taxon>
        <taxon>Streptophyta</taxon>
        <taxon>Embryophyta</taxon>
        <taxon>Tracheophyta</taxon>
        <taxon>Spermatophyta</taxon>
        <taxon>Magnoliopsida</taxon>
        <taxon>Magnoliidae</taxon>
        <taxon>Laurales</taxon>
        <taxon>Lauraceae</taxon>
        <taxon>Cinnamomum</taxon>
    </lineage>
</organism>
<comment type="caution">
    <text evidence="8">The sequence shown here is derived from an EMBL/GenBank/DDBJ whole genome shotgun (WGS) entry which is preliminary data.</text>
</comment>
<dbReference type="InterPro" id="IPR045843">
    <property type="entry name" value="IND-like"/>
</dbReference>
<reference evidence="8 9" key="1">
    <citation type="journal article" date="2019" name="Nat. Plants">
        <title>Stout camphor tree genome fills gaps in understanding of flowering plant genome evolution.</title>
        <authorList>
            <person name="Chaw S.M."/>
            <person name="Liu Y.C."/>
            <person name="Wu Y.W."/>
            <person name="Wang H.Y."/>
            <person name="Lin C.I."/>
            <person name="Wu C.S."/>
            <person name="Ke H.M."/>
            <person name="Chang L.Y."/>
            <person name="Hsu C.Y."/>
            <person name="Yang H.T."/>
            <person name="Sudianto E."/>
            <person name="Hsu M.H."/>
            <person name="Wu K.P."/>
            <person name="Wang L.N."/>
            <person name="Leebens-Mack J.H."/>
            <person name="Tsai I.J."/>
        </authorList>
    </citation>
    <scope>NUCLEOTIDE SEQUENCE [LARGE SCALE GENOMIC DNA]</scope>
    <source>
        <strain evidence="9">cv. Chaw 1501</strain>
        <tissue evidence="8">Young leaves</tissue>
    </source>
</reference>
<gene>
    <name evidence="8" type="ORF">CKAN_01167200</name>
</gene>
<feature type="compositionally biased region" description="Polar residues" evidence="6">
    <location>
        <begin position="211"/>
        <end position="227"/>
    </location>
</feature>
<dbReference type="GO" id="GO:0000978">
    <property type="term" value="F:RNA polymerase II cis-regulatory region sequence-specific DNA binding"/>
    <property type="evidence" value="ECO:0007669"/>
    <property type="project" value="TreeGrafter"/>
</dbReference>
<dbReference type="GO" id="GO:0005634">
    <property type="term" value="C:nucleus"/>
    <property type="evidence" value="ECO:0007669"/>
    <property type="project" value="UniProtKB-SubCell"/>
</dbReference>
<feature type="compositionally biased region" description="Polar residues" evidence="6">
    <location>
        <begin position="276"/>
        <end position="288"/>
    </location>
</feature>
<dbReference type="OrthoDB" id="651283at2759"/>
<evidence type="ECO:0000256" key="3">
    <source>
        <dbReference type="ARBA" id="ARBA00023125"/>
    </source>
</evidence>
<evidence type="ECO:0000256" key="2">
    <source>
        <dbReference type="ARBA" id="ARBA00023015"/>
    </source>
</evidence>
<feature type="compositionally biased region" description="Basic and acidic residues" evidence="6">
    <location>
        <begin position="181"/>
        <end position="194"/>
    </location>
</feature>
<keyword evidence="2" id="KW-0805">Transcription regulation</keyword>
<feature type="domain" description="BHLH" evidence="7">
    <location>
        <begin position="283"/>
        <end position="332"/>
    </location>
</feature>
<evidence type="ECO:0000256" key="1">
    <source>
        <dbReference type="ARBA" id="ARBA00004123"/>
    </source>
</evidence>
<keyword evidence="9" id="KW-1185">Reference proteome</keyword>
<dbReference type="SMART" id="SM00353">
    <property type="entry name" value="HLH"/>
    <property type="match status" value="1"/>
</dbReference>
<evidence type="ECO:0000313" key="8">
    <source>
        <dbReference type="EMBL" id="RWR82932.1"/>
    </source>
</evidence>
<keyword evidence="4" id="KW-0804">Transcription</keyword>
<feature type="compositionally biased region" description="Low complexity" evidence="6">
    <location>
        <begin position="257"/>
        <end position="275"/>
    </location>
</feature>
<dbReference type="PANTHER" id="PTHR16223:SF274">
    <property type="entry name" value="TRANSCRIPTION FACTOR BHLH84"/>
    <property type="match status" value="1"/>
</dbReference>
<keyword evidence="3" id="KW-0238">DNA-binding</keyword>
<dbReference type="Gene3D" id="4.10.280.10">
    <property type="entry name" value="Helix-loop-helix DNA-binding domain"/>
    <property type="match status" value="1"/>
</dbReference>
<dbReference type="EMBL" id="QPKB01000004">
    <property type="protein sequence ID" value="RWR82932.1"/>
    <property type="molecule type" value="Genomic_DNA"/>
</dbReference>
<dbReference type="InterPro" id="IPR036638">
    <property type="entry name" value="HLH_DNA-bd_sf"/>
</dbReference>
<dbReference type="GO" id="GO:0000981">
    <property type="term" value="F:DNA-binding transcription factor activity, RNA polymerase II-specific"/>
    <property type="evidence" value="ECO:0007669"/>
    <property type="project" value="TreeGrafter"/>
</dbReference>
<dbReference type="CDD" id="cd11454">
    <property type="entry name" value="bHLH_AtIND_like"/>
    <property type="match status" value="1"/>
</dbReference>
<name>A0A3S3NMX9_9MAGN</name>
<comment type="subcellular location">
    <subcellularLocation>
        <location evidence="1">Nucleus</location>
    </subcellularLocation>
</comment>
<dbReference type="InterPro" id="IPR011598">
    <property type="entry name" value="bHLH_dom"/>
</dbReference>
<accession>A0A3S3NMX9</accession>